<feature type="compositionally biased region" description="Acidic residues" evidence="1">
    <location>
        <begin position="55"/>
        <end position="67"/>
    </location>
</feature>
<accession>A0A9D4JL64</accession>
<gene>
    <name evidence="2" type="ORF">DPMN_117649</name>
</gene>
<dbReference type="Proteomes" id="UP000828390">
    <property type="component" value="Unassembled WGS sequence"/>
</dbReference>
<reference evidence="2" key="2">
    <citation type="submission" date="2020-11" db="EMBL/GenBank/DDBJ databases">
        <authorList>
            <person name="McCartney M.A."/>
            <person name="Auch B."/>
            <person name="Kono T."/>
            <person name="Mallez S."/>
            <person name="Becker A."/>
            <person name="Gohl D.M."/>
            <person name="Silverstein K.A.T."/>
            <person name="Koren S."/>
            <person name="Bechman K.B."/>
            <person name="Herman A."/>
            <person name="Abrahante J.E."/>
            <person name="Garbe J."/>
        </authorList>
    </citation>
    <scope>NUCLEOTIDE SEQUENCE</scope>
    <source>
        <strain evidence="2">Duluth1</strain>
        <tissue evidence="2">Whole animal</tissue>
    </source>
</reference>
<dbReference type="EMBL" id="JAIWYP010000005">
    <property type="protein sequence ID" value="KAH3816140.1"/>
    <property type="molecule type" value="Genomic_DNA"/>
</dbReference>
<evidence type="ECO:0000313" key="2">
    <source>
        <dbReference type="EMBL" id="KAH3816140.1"/>
    </source>
</evidence>
<evidence type="ECO:0000256" key="1">
    <source>
        <dbReference type="SAM" id="MobiDB-lite"/>
    </source>
</evidence>
<evidence type="ECO:0000313" key="3">
    <source>
        <dbReference type="Proteomes" id="UP000828390"/>
    </source>
</evidence>
<name>A0A9D4JL64_DREPO</name>
<proteinExistence type="predicted"/>
<comment type="caution">
    <text evidence="2">The sequence shown here is derived from an EMBL/GenBank/DDBJ whole genome shotgun (WGS) entry which is preliminary data.</text>
</comment>
<dbReference type="AlphaFoldDB" id="A0A9D4JL64"/>
<feature type="compositionally biased region" description="Basic residues" evidence="1">
    <location>
        <begin position="34"/>
        <end position="45"/>
    </location>
</feature>
<reference evidence="2" key="1">
    <citation type="journal article" date="2019" name="bioRxiv">
        <title>The Genome of the Zebra Mussel, Dreissena polymorpha: A Resource for Invasive Species Research.</title>
        <authorList>
            <person name="McCartney M.A."/>
            <person name="Auch B."/>
            <person name="Kono T."/>
            <person name="Mallez S."/>
            <person name="Zhang Y."/>
            <person name="Obille A."/>
            <person name="Becker A."/>
            <person name="Abrahante J.E."/>
            <person name="Garbe J."/>
            <person name="Badalamenti J.P."/>
            <person name="Herman A."/>
            <person name="Mangelson H."/>
            <person name="Liachko I."/>
            <person name="Sullivan S."/>
            <person name="Sone E.D."/>
            <person name="Koren S."/>
            <person name="Silverstein K.A.T."/>
            <person name="Beckman K.B."/>
            <person name="Gohl D.M."/>
        </authorList>
    </citation>
    <scope>NUCLEOTIDE SEQUENCE</scope>
    <source>
        <strain evidence="2">Duluth1</strain>
        <tissue evidence="2">Whole animal</tissue>
    </source>
</reference>
<keyword evidence="3" id="KW-1185">Reference proteome</keyword>
<feature type="region of interest" description="Disordered" evidence="1">
    <location>
        <begin position="1"/>
        <end position="67"/>
    </location>
</feature>
<organism evidence="2 3">
    <name type="scientific">Dreissena polymorpha</name>
    <name type="common">Zebra mussel</name>
    <name type="synonym">Mytilus polymorpha</name>
    <dbReference type="NCBI Taxonomy" id="45954"/>
    <lineage>
        <taxon>Eukaryota</taxon>
        <taxon>Metazoa</taxon>
        <taxon>Spiralia</taxon>
        <taxon>Lophotrochozoa</taxon>
        <taxon>Mollusca</taxon>
        <taxon>Bivalvia</taxon>
        <taxon>Autobranchia</taxon>
        <taxon>Heteroconchia</taxon>
        <taxon>Euheterodonta</taxon>
        <taxon>Imparidentia</taxon>
        <taxon>Neoheterodontei</taxon>
        <taxon>Myida</taxon>
        <taxon>Dreissenoidea</taxon>
        <taxon>Dreissenidae</taxon>
        <taxon>Dreissena</taxon>
    </lineage>
</organism>
<protein>
    <submittedName>
        <fullName evidence="2">Uncharacterized protein</fullName>
    </submittedName>
</protein>
<sequence>MNKDSEEELKRKREASSVSDTSINEAQNNEKSEKQKKKKAKRKQIANKCGKNESETEDDIDVASEMK</sequence>
<feature type="compositionally biased region" description="Basic and acidic residues" evidence="1">
    <location>
        <begin position="1"/>
        <end position="15"/>
    </location>
</feature>